<dbReference type="GO" id="GO:0005524">
    <property type="term" value="F:ATP binding"/>
    <property type="evidence" value="ECO:0007669"/>
    <property type="project" value="UniProtKB-UniRule"/>
</dbReference>
<keyword evidence="17" id="KW-1185">Reference proteome</keyword>
<reference evidence="16 17" key="1">
    <citation type="submission" date="2024-03" db="EMBL/GenBank/DDBJ databases">
        <title>Adaptation during the transition from Ophiocordyceps entomopathogen to insect associate is accompanied by gene loss and intensified selection.</title>
        <authorList>
            <person name="Ward C.M."/>
            <person name="Onetto C.A."/>
            <person name="Borneman A.R."/>
        </authorList>
    </citation>
    <scope>NUCLEOTIDE SEQUENCE [LARGE SCALE GENOMIC DNA]</scope>
    <source>
        <strain evidence="16">AWRI1</strain>
        <tissue evidence="16">Single Adult Female</tissue>
    </source>
</reference>
<dbReference type="InterPro" id="IPR008271">
    <property type="entry name" value="Ser/Thr_kinase_AS"/>
</dbReference>
<accession>A0AAN9TQD0</accession>
<evidence type="ECO:0000256" key="11">
    <source>
        <dbReference type="ARBA" id="ARBA00023054"/>
    </source>
</evidence>
<dbReference type="FunFam" id="3.30.200.20:FF:000487">
    <property type="entry name" value="Serine/threonine protein kinase, putative"/>
    <property type="match status" value="1"/>
</dbReference>
<evidence type="ECO:0000313" key="17">
    <source>
        <dbReference type="Proteomes" id="UP001367676"/>
    </source>
</evidence>
<dbReference type="Pfam" id="PF00069">
    <property type="entry name" value="Pkinase"/>
    <property type="match status" value="1"/>
</dbReference>
<dbReference type="InterPro" id="IPR046872">
    <property type="entry name" value="DRHyd-ASK"/>
</dbReference>
<dbReference type="InterPro" id="IPR017441">
    <property type="entry name" value="Protein_kinase_ATP_BS"/>
</dbReference>
<proteinExistence type="inferred from homology"/>
<dbReference type="Pfam" id="PF20302">
    <property type="entry name" value="HisK-N-like"/>
    <property type="match status" value="1"/>
</dbReference>
<dbReference type="InterPro" id="IPR011009">
    <property type="entry name" value="Kinase-like_dom_sf"/>
</dbReference>
<dbReference type="InterPro" id="IPR025136">
    <property type="entry name" value="MAP3K_TRAF-bd"/>
</dbReference>
<keyword evidence="10" id="KW-0460">Magnesium</keyword>
<keyword evidence="9 14" id="KW-0067">ATP-binding</keyword>
<comment type="catalytic activity">
    <reaction evidence="12">
        <text>L-threonyl-[protein] + ATP = O-phospho-L-threonyl-[protein] + ADP + H(+)</text>
        <dbReference type="Rhea" id="RHEA:46608"/>
        <dbReference type="Rhea" id="RHEA-COMP:11060"/>
        <dbReference type="Rhea" id="RHEA-COMP:11605"/>
        <dbReference type="ChEBI" id="CHEBI:15378"/>
        <dbReference type="ChEBI" id="CHEBI:30013"/>
        <dbReference type="ChEBI" id="CHEBI:30616"/>
        <dbReference type="ChEBI" id="CHEBI:61977"/>
        <dbReference type="ChEBI" id="CHEBI:456216"/>
        <dbReference type="EC" id="2.7.11.25"/>
    </reaction>
</comment>
<dbReference type="EC" id="2.7.11.25" evidence="3"/>
<dbReference type="AlphaFoldDB" id="A0AAN9TQD0"/>
<gene>
    <name evidence="16" type="ORF">V9T40_009644</name>
</gene>
<dbReference type="InterPro" id="IPR043969">
    <property type="entry name" value="MAP3K_PH"/>
</dbReference>
<evidence type="ECO:0000259" key="15">
    <source>
        <dbReference type="PROSITE" id="PS50011"/>
    </source>
</evidence>
<dbReference type="InterPro" id="IPR001660">
    <property type="entry name" value="SAM"/>
</dbReference>
<evidence type="ECO:0000256" key="14">
    <source>
        <dbReference type="PROSITE-ProRule" id="PRU10141"/>
    </source>
</evidence>
<evidence type="ECO:0000256" key="6">
    <source>
        <dbReference type="ARBA" id="ARBA00022723"/>
    </source>
</evidence>
<evidence type="ECO:0000256" key="4">
    <source>
        <dbReference type="ARBA" id="ARBA00022527"/>
    </source>
</evidence>
<organism evidence="16 17">
    <name type="scientific">Parthenolecanium corni</name>
    <dbReference type="NCBI Taxonomy" id="536013"/>
    <lineage>
        <taxon>Eukaryota</taxon>
        <taxon>Metazoa</taxon>
        <taxon>Ecdysozoa</taxon>
        <taxon>Arthropoda</taxon>
        <taxon>Hexapoda</taxon>
        <taxon>Insecta</taxon>
        <taxon>Pterygota</taxon>
        <taxon>Neoptera</taxon>
        <taxon>Paraneoptera</taxon>
        <taxon>Hemiptera</taxon>
        <taxon>Sternorrhyncha</taxon>
        <taxon>Coccoidea</taxon>
        <taxon>Coccidae</taxon>
        <taxon>Parthenolecanium</taxon>
    </lineage>
</organism>
<keyword evidence="7 14" id="KW-0547">Nucleotide-binding</keyword>
<dbReference type="InterPro" id="IPR046873">
    <property type="entry name" value="HisK-N-like"/>
</dbReference>
<protein>
    <recommendedName>
        <fullName evidence="3">mitogen-activated protein kinase kinase kinase</fullName>
        <ecNumber evidence="3">2.7.11.25</ecNumber>
    </recommendedName>
</protein>
<dbReference type="Pfam" id="PF13281">
    <property type="entry name" value="MAP3K_TRAF_bd"/>
    <property type="match status" value="1"/>
</dbReference>
<dbReference type="Pfam" id="PF07647">
    <property type="entry name" value="SAM_2"/>
    <property type="match status" value="1"/>
</dbReference>
<dbReference type="PROSITE" id="PS00107">
    <property type="entry name" value="PROTEIN_KINASE_ATP"/>
    <property type="match status" value="1"/>
</dbReference>
<comment type="catalytic activity">
    <reaction evidence="13">
        <text>L-seryl-[protein] + ATP = O-phospho-L-seryl-[protein] + ADP + H(+)</text>
        <dbReference type="Rhea" id="RHEA:17989"/>
        <dbReference type="Rhea" id="RHEA-COMP:9863"/>
        <dbReference type="Rhea" id="RHEA-COMP:11604"/>
        <dbReference type="ChEBI" id="CHEBI:15378"/>
        <dbReference type="ChEBI" id="CHEBI:29999"/>
        <dbReference type="ChEBI" id="CHEBI:30616"/>
        <dbReference type="ChEBI" id="CHEBI:83421"/>
        <dbReference type="ChEBI" id="CHEBI:456216"/>
        <dbReference type="EC" id="2.7.11.25"/>
    </reaction>
</comment>
<evidence type="ECO:0000256" key="10">
    <source>
        <dbReference type="ARBA" id="ARBA00022842"/>
    </source>
</evidence>
<dbReference type="CDD" id="cd06624">
    <property type="entry name" value="STKc_ASK"/>
    <property type="match status" value="1"/>
</dbReference>
<dbReference type="InterPro" id="IPR013761">
    <property type="entry name" value="SAM/pointed_sf"/>
</dbReference>
<dbReference type="PROSITE" id="PS50011">
    <property type="entry name" value="PROTEIN_KINASE_DOM"/>
    <property type="match status" value="1"/>
</dbReference>
<evidence type="ECO:0000256" key="3">
    <source>
        <dbReference type="ARBA" id="ARBA00012406"/>
    </source>
</evidence>
<evidence type="ECO:0000256" key="1">
    <source>
        <dbReference type="ARBA" id="ARBA00001946"/>
    </source>
</evidence>
<feature type="domain" description="Protein kinase" evidence="15">
    <location>
        <begin position="595"/>
        <end position="852"/>
    </location>
</feature>
<feature type="binding site" evidence="14">
    <location>
        <position position="624"/>
    </location>
    <ligand>
        <name>ATP</name>
        <dbReference type="ChEBI" id="CHEBI:30616"/>
    </ligand>
</feature>
<comment type="cofactor">
    <cofactor evidence="1">
        <name>Mg(2+)</name>
        <dbReference type="ChEBI" id="CHEBI:18420"/>
    </cofactor>
</comment>
<dbReference type="GO" id="GO:0046872">
    <property type="term" value="F:metal ion binding"/>
    <property type="evidence" value="ECO:0007669"/>
    <property type="project" value="UniProtKB-KW"/>
</dbReference>
<evidence type="ECO:0000256" key="7">
    <source>
        <dbReference type="ARBA" id="ARBA00022741"/>
    </source>
</evidence>
<dbReference type="GO" id="GO:0004709">
    <property type="term" value="F:MAP kinase kinase kinase activity"/>
    <property type="evidence" value="ECO:0007669"/>
    <property type="project" value="UniProtKB-EC"/>
</dbReference>
<dbReference type="Gene3D" id="1.10.510.10">
    <property type="entry name" value="Transferase(Phosphotransferase) domain 1"/>
    <property type="match status" value="1"/>
</dbReference>
<dbReference type="SUPFAM" id="SSF47769">
    <property type="entry name" value="SAM/Pointed domain"/>
    <property type="match status" value="1"/>
</dbReference>
<dbReference type="SMART" id="SM00454">
    <property type="entry name" value="SAM"/>
    <property type="match status" value="1"/>
</dbReference>
<keyword evidence="4" id="KW-0723">Serine/threonine-protein kinase</keyword>
<evidence type="ECO:0000256" key="5">
    <source>
        <dbReference type="ARBA" id="ARBA00022679"/>
    </source>
</evidence>
<comment type="caution">
    <text evidence="16">The sequence shown here is derived from an EMBL/GenBank/DDBJ whole genome shotgun (WGS) entry which is preliminary data.</text>
</comment>
<dbReference type="PANTHER" id="PTHR11584">
    <property type="entry name" value="SERINE/THREONINE PROTEIN KINASE"/>
    <property type="match status" value="1"/>
</dbReference>
<dbReference type="SMART" id="SM00220">
    <property type="entry name" value="S_TKc"/>
    <property type="match status" value="1"/>
</dbReference>
<comment type="similarity">
    <text evidence="2">Belongs to the protein kinase superfamily. STE Ser/Thr protein kinase family. MAP kinase kinase kinase subfamily.</text>
</comment>
<evidence type="ECO:0000313" key="16">
    <source>
        <dbReference type="EMBL" id="KAK7602203.1"/>
    </source>
</evidence>
<dbReference type="PROSITE" id="PS00108">
    <property type="entry name" value="PROTEIN_KINASE_ST"/>
    <property type="match status" value="1"/>
</dbReference>
<keyword evidence="6" id="KW-0479">Metal-binding</keyword>
<dbReference type="PANTHER" id="PTHR11584:SF394">
    <property type="entry name" value="APOPTOTIC SIGNAL-REGULATING KINASE 1, ISOFORM C"/>
    <property type="match status" value="1"/>
</dbReference>
<dbReference type="Pfam" id="PF20309">
    <property type="entry name" value="DRHyd-ASK"/>
    <property type="match status" value="1"/>
</dbReference>
<keyword evidence="11" id="KW-0175">Coiled coil</keyword>
<sequence length="1240" mass="141581">MADNTMISYRQKMDVVCLIDTNVSINLQHRRHVLDDVLRVCDDLNVNLHCINFEKLDFGETNVLDIFYNADVAIVDLSVQMQQSSLFYHLGVRESFGMRQNILLYNDIVTETTLRFQNSCGNYILVTYRLSENENICFTTNPSDAPVSPIPVDARVPVTTKLVRLLQDVEIQSKVHIKEKFLTDLRKARETYSGEELKSVLHNMRKRLDDPRLLSGEVILNVLMSFRDIQDYDAMVQLVESLQTIPNHNSFLQCPSLLYLYPFALNRRNNPGDIEKALVTIEQYLENEENHIPDMICMCGRIYKDKFTESGYQDKDALHNAIHWYRKGFDIQPNEYAGINLATLLVISGEEFSQSAELQHIGMVLNNLIGKKGSLSSLKEYWDVATFFEISVLAEDYGKATQAAECMFKLKPPNWYLKSTINNIRLIAQFRKIVSDKSTEDAERKFFIFWVDFFAEAIKSDPEQTIRFPILILESSKDLVASYVVVNLDVEEPVVHISNVCVDCSMNKCNKVHDWLLKASTIRSVSCYKRDERCLFLYVHENGDDFQMFFPSTMFRQRFLDLILEMTKDQEGMITDLELERSSDIPKYEYELDDKMNRVMLGKGTYGVVYAARDLNKQIRIAVKEIPERNSGDVQPLREEIKLHSQLRHRNIVQYLGSVSEEGVFKIFMEQVPGGSLSKLLRSMWGPLKHNESAIMYYTRQILEGLKYLHAQKIVHRDIKGDNVLVNTYNGVVKISDFGTSKRLASLCPDTRTFAGTVQFMAPEVIDKGQRGYGAPADIWSLGCTVIEMANGTPPFVELGPQAALFKIGFYKMHPQIPSELSEKAKSFILRCFHADPEQRATATGLLEDPFLVEKKKTRSSIISLELNRSSSTTSDDNVSKTMPSSATSSGFTLAAPSSVRGVFDAVTPTSTLTSNSCDGMLSPDILQSNANNSRLGECDVFYLLKKDYQRRVTLSKIIMTDDKVIRELWMNAAKSDVDDCCVHQEILEELLEGFRSFILETNKQSLTQCIYRFKKDEFAGLKIHQLYKIVKSFQNVVNDVLKKHNIKPHWIFALDNLIRNAVQVAIEALSPEIEQCCDSNEAESKGPCVDDPLNTIQDSDAGIRIESPPSVLKSPSQNCVVQLGIDKLQMLTREIINIHAENESGTSNIRSQTNDEEPLVPNSMVRYAEPTDSRLIEWLRERNFDSGMINEFTLEEYTLNDILHHVSREDLFKMNIKGGARIRVWEAIQNWRRENNIVS</sequence>
<evidence type="ECO:0000256" key="2">
    <source>
        <dbReference type="ARBA" id="ARBA00006529"/>
    </source>
</evidence>
<dbReference type="Gene3D" id="3.30.200.20">
    <property type="entry name" value="Phosphorylase Kinase, domain 1"/>
    <property type="match status" value="1"/>
</dbReference>
<keyword evidence="5" id="KW-0808">Transferase</keyword>
<evidence type="ECO:0000256" key="8">
    <source>
        <dbReference type="ARBA" id="ARBA00022777"/>
    </source>
</evidence>
<dbReference type="InterPro" id="IPR000719">
    <property type="entry name" value="Prot_kinase_dom"/>
</dbReference>
<name>A0AAN9TQD0_9HEMI</name>
<evidence type="ECO:0000256" key="12">
    <source>
        <dbReference type="ARBA" id="ARBA00047559"/>
    </source>
</evidence>
<dbReference type="Pfam" id="PF19039">
    <property type="entry name" value="ASK_PH"/>
    <property type="match status" value="1"/>
</dbReference>
<evidence type="ECO:0000256" key="13">
    <source>
        <dbReference type="ARBA" id="ARBA00048329"/>
    </source>
</evidence>
<evidence type="ECO:0000256" key="9">
    <source>
        <dbReference type="ARBA" id="ARBA00022840"/>
    </source>
</evidence>
<dbReference type="Proteomes" id="UP001367676">
    <property type="component" value="Unassembled WGS sequence"/>
</dbReference>
<keyword evidence="8" id="KW-0418">Kinase</keyword>
<dbReference type="EMBL" id="JBBCAQ010000010">
    <property type="protein sequence ID" value="KAK7602203.1"/>
    <property type="molecule type" value="Genomic_DNA"/>
</dbReference>
<dbReference type="SUPFAM" id="SSF56112">
    <property type="entry name" value="Protein kinase-like (PK-like)"/>
    <property type="match status" value="1"/>
</dbReference>